<dbReference type="InterPro" id="IPR042235">
    <property type="entry name" value="ZP-C_dom"/>
</dbReference>
<reference evidence="7" key="2">
    <citation type="submission" date="2025-08" db="UniProtKB">
        <authorList>
            <consortium name="Ensembl"/>
        </authorList>
    </citation>
    <scope>IDENTIFICATION</scope>
</reference>
<dbReference type="PROSITE" id="PS00022">
    <property type="entry name" value="EGF_1"/>
    <property type="match status" value="1"/>
</dbReference>
<feature type="disulfide bond" evidence="3">
    <location>
        <begin position="40"/>
        <end position="49"/>
    </location>
</feature>
<keyword evidence="8" id="KW-1185">Reference proteome</keyword>
<keyword evidence="3" id="KW-0245">EGF-like domain</keyword>
<accession>A0AAY4DUP2</accession>
<dbReference type="Gene3D" id="2.60.40.3210">
    <property type="entry name" value="Zona pellucida, ZP-N domain"/>
    <property type="match status" value="1"/>
</dbReference>
<dbReference type="Pfam" id="PF23344">
    <property type="entry name" value="ZP-N"/>
    <property type="match status" value="1"/>
</dbReference>
<dbReference type="PANTHER" id="PTHR14002:SF53">
    <property type="entry name" value="UROMODULIN"/>
    <property type="match status" value="1"/>
</dbReference>
<evidence type="ECO:0000256" key="2">
    <source>
        <dbReference type="ARBA" id="ARBA00023157"/>
    </source>
</evidence>
<evidence type="ECO:0000256" key="1">
    <source>
        <dbReference type="ARBA" id="ARBA00022729"/>
    </source>
</evidence>
<dbReference type="SMART" id="SM00241">
    <property type="entry name" value="ZP"/>
    <property type="match status" value="1"/>
</dbReference>
<dbReference type="GeneTree" id="ENSGT00940000167365"/>
<organism evidence="7 8">
    <name type="scientific">Denticeps clupeoides</name>
    <name type="common">denticle herring</name>
    <dbReference type="NCBI Taxonomy" id="299321"/>
    <lineage>
        <taxon>Eukaryota</taxon>
        <taxon>Metazoa</taxon>
        <taxon>Chordata</taxon>
        <taxon>Craniata</taxon>
        <taxon>Vertebrata</taxon>
        <taxon>Euteleostomi</taxon>
        <taxon>Actinopterygii</taxon>
        <taxon>Neopterygii</taxon>
        <taxon>Teleostei</taxon>
        <taxon>Clupei</taxon>
        <taxon>Clupeiformes</taxon>
        <taxon>Denticipitoidei</taxon>
        <taxon>Denticipitidae</taxon>
        <taxon>Denticeps</taxon>
    </lineage>
</organism>
<feature type="domain" description="EGF-like" evidence="5">
    <location>
        <begin position="14"/>
        <end position="50"/>
    </location>
</feature>
<evidence type="ECO:0000313" key="8">
    <source>
        <dbReference type="Proteomes" id="UP000694580"/>
    </source>
</evidence>
<keyword evidence="4" id="KW-0472">Membrane</keyword>
<protein>
    <submittedName>
        <fullName evidence="7">Uncharacterized protein</fullName>
    </submittedName>
</protein>
<dbReference type="Proteomes" id="UP000694580">
    <property type="component" value="Chromosome 17"/>
</dbReference>
<dbReference type="Gene3D" id="2.60.40.4100">
    <property type="entry name" value="Zona pellucida, ZP-C domain"/>
    <property type="match status" value="1"/>
</dbReference>
<evidence type="ECO:0000256" key="3">
    <source>
        <dbReference type="PROSITE-ProRule" id="PRU00076"/>
    </source>
</evidence>
<dbReference type="InterPro" id="IPR000742">
    <property type="entry name" value="EGF"/>
</dbReference>
<evidence type="ECO:0000259" key="5">
    <source>
        <dbReference type="PROSITE" id="PS50026"/>
    </source>
</evidence>
<reference evidence="7" key="3">
    <citation type="submission" date="2025-09" db="UniProtKB">
        <authorList>
            <consortium name="Ensembl"/>
        </authorList>
    </citation>
    <scope>IDENTIFICATION</scope>
</reference>
<dbReference type="PROSITE" id="PS01186">
    <property type="entry name" value="EGF_2"/>
    <property type="match status" value="1"/>
</dbReference>
<name>A0AAY4DUP2_9TELE</name>
<dbReference type="PROSITE" id="PS50026">
    <property type="entry name" value="EGF_3"/>
    <property type="match status" value="1"/>
</dbReference>
<keyword evidence="2 3" id="KW-1015">Disulfide bond</keyword>
<dbReference type="Pfam" id="PF00100">
    <property type="entry name" value="Zona_pellucida"/>
    <property type="match status" value="1"/>
</dbReference>
<reference evidence="7 8" key="1">
    <citation type="submission" date="2020-06" db="EMBL/GenBank/DDBJ databases">
        <authorList>
            <consortium name="Wellcome Sanger Institute Data Sharing"/>
        </authorList>
    </citation>
    <scope>NUCLEOTIDE SEQUENCE [LARGE SCALE GENOMIC DNA]</scope>
</reference>
<keyword evidence="4" id="KW-0812">Transmembrane</keyword>
<dbReference type="InterPro" id="IPR055355">
    <property type="entry name" value="ZP-C"/>
</dbReference>
<dbReference type="PROSITE" id="PS51034">
    <property type="entry name" value="ZP_2"/>
    <property type="match status" value="1"/>
</dbReference>
<sequence length="392" mass="44201">SRSQGRALLMCRLRLGQCDVTRCTDPNRCVLAYNKITCKCVTGYYGDLCDKGSHHMNVVCGKDFITIMVQDDFFKYHNIGVESLHLQNESCRAQQEVIGNVSYYLVRTYKDQYVACGGNPLEANITHVSYSLTLMSDPQGYQNIVREPVVKISYSCVYPYVRSVSLPFPIIPASSETFMRVEDLDAKVEMSLFKDATYSEAFSSFPTFQLNDKVYVQVSVTQPEDIFSLIVKDCWGSQSAEHNQTAGLMYSLLEEGCVSDHTVMFLNETGEDEQVNGRNSTVRYSFDMFRFVTEPYDLYLHCNVFLCTPDDAELCIPKCSGITKREAGEPTQGLLSYGPIRIDEPANHKSNGIMVLLLPVGTVWVLGIFLLILISMAKAGNRRQSFPFQNRD</sequence>
<keyword evidence="4" id="KW-1133">Transmembrane helix</keyword>
<proteinExistence type="predicted"/>
<feature type="domain" description="ZP" evidence="6">
    <location>
        <begin position="59"/>
        <end position="326"/>
    </location>
</feature>
<dbReference type="InterPro" id="IPR055356">
    <property type="entry name" value="ZP-N"/>
</dbReference>
<dbReference type="PANTHER" id="PTHR14002">
    <property type="entry name" value="ENDOGLIN/TGF-BETA RECEPTOR TYPE III"/>
    <property type="match status" value="1"/>
</dbReference>
<keyword evidence="1" id="KW-0732">Signal</keyword>
<dbReference type="AlphaFoldDB" id="A0AAY4DUP2"/>
<dbReference type="SUPFAM" id="SSF57196">
    <property type="entry name" value="EGF/Laminin"/>
    <property type="match status" value="1"/>
</dbReference>
<comment type="caution">
    <text evidence="3">Lacks conserved residue(s) required for the propagation of feature annotation.</text>
</comment>
<evidence type="ECO:0000256" key="4">
    <source>
        <dbReference type="SAM" id="Phobius"/>
    </source>
</evidence>
<gene>
    <name evidence="7" type="primary">zpd</name>
</gene>
<evidence type="ECO:0000313" key="7">
    <source>
        <dbReference type="Ensembl" id="ENSDCDP00010049010.1"/>
    </source>
</evidence>
<feature type="transmembrane region" description="Helical" evidence="4">
    <location>
        <begin position="353"/>
        <end position="374"/>
    </location>
</feature>
<dbReference type="Ensembl" id="ENSDCDT00010059369.1">
    <property type="protein sequence ID" value="ENSDCDP00010049010.1"/>
    <property type="gene ID" value="ENSDCDG00010029405.1"/>
</dbReference>
<evidence type="ECO:0000259" key="6">
    <source>
        <dbReference type="PROSITE" id="PS51034"/>
    </source>
</evidence>
<dbReference type="InterPro" id="IPR001507">
    <property type="entry name" value="ZP_dom"/>
</dbReference>